<protein>
    <submittedName>
        <fullName evidence="2">Uncharacterized protein</fullName>
    </submittedName>
</protein>
<dbReference type="Proteomes" id="UP001316184">
    <property type="component" value="Chromosome"/>
</dbReference>
<name>A0ABY5M9W5_9ACTN</name>
<dbReference type="RefSeq" id="WP_232398887.1">
    <property type="nucleotide sequence ID" value="NZ_CP102173.1"/>
</dbReference>
<reference evidence="2 3" key="1">
    <citation type="submission" date="2022-08" db="EMBL/GenBank/DDBJ databases">
        <title>novel species in genus Aeromicrobium.</title>
        <authorList>
            <person name="Ye L."/>
        </authorList>
    </citation>
    <scope>NUCLEOTIDE SEQUENCE [LARGE SCALE GENOMIC DNA]</scope>
    <source>
        <strain evidence="3">zg-Y1379</strain>
    </source>
</reference>
<organism evidence="2 3">
    <name type="scientific">Aeromicrobium wangtongii</name>
    <dbReference type="NCBI Taxonomy" id="2969247"/>
    <lineage>
        <taxon>Bacteria</taxon>
        <taxon>Bacillati</taxon>
        <taxon>Actinomycetota</taxon>
        <taxon>Actinomycetes</taxon>
        <taxon>Propionibacteriales</taxon>
        <taxon>Nocardioidaceae</taxon>
        <taxon>Aeromicrobium</taxon>
    </lineage>
</organism>
<feature type="region of interest" description="Disordered" evidence="1">
    <location>
        <begin position="1"/>
        <end position="40"/>
    </location>
</feature>
<sequence length="51" mass="5688">MKVSSYHSSNKSDPDVYHDHDNCRTGQQIPSYNKLSGTGGFPRCKQCIDKG</sequence>
<gene>
    <name evidence="2" type="ORF">NQV15_06310</name>
</gene>
<accession>A0ABY5M9W5</accession>
<feature type="compositionally biased region" description="Polar residues" evidence="1">
    <location>
        <begin position="24"/>
        <end position="36"/>
    </location>
</feature>
<dbReference type="EMBL" id="CP102173">
    <property type="protein sequence ID" value="UUP14918.1"/>
    <property type="molecule type" value="Genomic_DNA"/>
</dbReference>
<evidence type="ECO:0000313" key="2">
    <source>
        <dbReference type="EMBL" id="UUP14918.1"/>
    </source>
</evidence>
<keyword evidence="3" id="KW-1185">Reference proteome</keyword>
<evidence type="ECO:0000256" key="1">
    <source>
        <dbReference type="SAM" id="MobiDB-lite"/>
    </source>
</evidence>
<proteinExistence type="predicted"/>
<evidence type="ECO:0000313" key="3">
    <source>
        <dbReference type="Proteomes" id="UP001316184"/>
    </source>
</evidence>
<feature type="compositionally biased region" description="Basic and acidic residues" evidence="1">
    <location>
        <begin position="10"/>
        <end position="23"/>
    </location>
</feature>